<dbReference type="InterPro" id="IPR013320">
    <property type="entry name" value="ConA-like_dom_sf"/>
</dbReference>
<reference evidence="1" key="1">
    <citation type="submission" date="2020-04" db="EMBL/GenBank/DDBJ databases">
        <authorList>
            <person name="Alioto T."/>
            <person name="Alioto T."/>
            <person name="Gomez Garrido J."/>
        </authorList>
    </citation>
    <scope>NUCLEOTIDE SEQUENCE</scope>
    <source>
        <strain evidence="1">A484AB</strain>
    </source>
</reference>
<dbReference type="AlphaFoldDB" id="A0A6S7KK38"/>
<gene>
    <name evidence="1" type="ORF">PACLA_8A089304</name>
</gene>
<comment type="caution">
    <text evidence="1">The sequence shown here is derived from an EMBL/GenBank/DDBJ whole genome shotgun (WGS) entry which is preliminary data.</text>
</comment>
<name>A0A6S7KK38_PARCT</name>
<dbReference type="InterPro" id="IPR051560">
    <property type="entry name" value="MAM_domain-containing"/>
</dbReference>
<dbReference type="OrthoDB" id="10063783at2759"/>
<organism evidence="1 2">
    <name type="scientific">Paramuricea clavata</name>
    <name type="common">Red gorgonian</name>
    <name type="synonym">Violescent sea-whip</name>
    <dbReference type="NCBI Taxonomy" id="317549"/>
    <lineage>
        <taxon>Eukaryota</taxon>
        <taxon>Metazoa</taxon>
        <taxon>Cnidaria</taxon>
        <taxon>Anthozoa</taxon>
        <taxon>Octocorallia</taxon>
        <taxon>Malacalcyonacea</taxon>
        <taxon>Plexauridae</taxon>
        <taxon>Paramuricea</taxon>
    </lineage>
</organism>
<dbReference type="GO" id="GO:0016020">
    <property type="term" value="C:membrane"/>
    <property type="evidence" value="ECO:0007669"/>
    <property type="project" value="InterPro"/>
</dbReference>
<feature type="non-terminal residue" evidence="1">
    <location>
        <position position="1"/>
    </location>
</feature>
<evidence type="ECO:0000313" key="2">
    <source>
        <dbReference type="Proteomes" id="UP001152795"/>
    </source>
</evidence>
<dbReference type="Proteomes" id="UP001152795">
    <property type="component" value="Unassembled WGS sequence"/>
</dbReference>
<dbReference type="InterPro" id="IPR000998">
    <property type="entry name" value="MAM_dom"/>
</dbReference>
<sequence>VGVFSSCDATDTWNWTAQGSLQYKKKMCLKPETRGVNREWLVLDSVCDERQNVFEFVPTSGWYLYIEASSPRRPNDKARLISPSTAETKSCLLFFYHMYGHDVGKLQ</sequence>
<dbReference type="PANTHER" id="PTHR23282">
    <property type="entry name" value="APICAL ENDOSOMAL GLYCOPROTEIN PRECURSOR"/>
    <property type="match status" value="1"/>
</dbReference>
<dbReference type="Gene3D" id="2.60.120.200">
    <property type="match status" value="1"/>
</dbReference>
<feature type="non-terminal residue" evidence="1">
    <location>
        <position position="107"/>
    </location>
</feature>
<dbReference type="Pfam" id="PF00629">
    <property type="entry name" value="MAM"/>
    <property type="match status" value="1"/>
</dbReference>
<evidence type="ECO:0000313" key="1">
    <source>
        <dbReference type="EMBL" id="CAB4045387.1"/>
    </source>
</evidence>
<dbReference type="EMBL" id="CACRXK020039185">
    <property type="protein sequence ID" value="CAB4045387.1"/>
    <property type="molecule type" value="Genomic_DNA"/>
</dbReference>
<dbReference type="PROSITE" id="PS50060">
    <property type="entry name" value="MAM_2"/>
    <property type="match status" value="1"/>
</dbReference>
<accession>A0A6S7KK38</accession>
<dbReference type="SUPFAM" id="SSF49899">
    <property type="entry name" value="Concanavalin A-like lectins/glucanases"/>
    <property type="match status" value="1"/>
</dbReference>
<proteinExistence type="predicted"/>
<protein>
    <submittedName>
        <fullName evidence="1">MAM and LDL-receptor class A domain-containing 2-like</fullName>
    </submittedName>
</protein>
<dbReference type="PANTHER" id="PTHR23282:SF101">
    <property type="entry name" value="MAM DOMAIN-CONTAINING PROTEIN"/>
    <property type="match status" value="1"/>
</dbReference>
<keyword evidence="2" id="KW-1185">Reference proteome</keyword>